<protein>
    <submittedName>
        <fullName evidence="3">SERTA domain-containing protein</fullName>
    </submittedName>
</protein>
<evidence type="ECO:0000313" key="3">
    <source>
        <dbReference type="WBParaSite" id="NBR_0001957801-mRNA-1"/>
    </source>
</evidence>
<dbReference type="WBParaSite" id="NBR_0001957801-mRNA-1">
    <property type="protein sequence ID" value="NBR_0001957801-mRNA-1"/>
    <property type="gene ID" value="NBR_0001957801"/>
</dbReference>
<name>A0A0N4YQQ6_NIPBR</name>
<keyword evidence="2" id="KW-1185">Reference proteome</keyword>
<dbReference type="AlphaFoldDB" id="A0A0N4YQQ6"/>
<proteinExistence type="predicted"/>
<dbReference type="Proteomes" id="UP000271162">
    <property type="component" value="Unassembled WGS sequence"/>
</dbReference>
<evidence type="ECO:0000313" key="1">
    <source>
        <dbReference type="EMBL" id="VDL83313.1"/>
    </source>
</evidence>
<dbReference type="EMBL" id="UYSL01024298">
    <property type="protein sequence ID" value="VDL83313.1"/>
    <property type="molecule type" value="Genomic_DNA"/>
</dbReference>
<reference evidence="3" key="1">
    <citation type="submission" date="2017-02" db="UniProtKB">
        <authorList>
            <consortium name="WormBaseParasite"/>
        </authorList>
    </citation>
    <scope>IDENTIFICATION</scope>
</reference>
<evidence type="ECO:0000313" key="2">
    <source>
        <dbReference type="Proteomes" id="UP000271162"/>
    </source>
</evidence>
<gene>
    <name evidence="1" type="ORF">NBR_LOCUS19579</name>
</gene>
<sequence length="171" mass="18832">MASPDAFSASLRVPSDATYLDLPLFESVRREEHSLNRHNCEDYTCLCEPWTDQSSVELIVTSTNILTMSSHSDHMSKMNDNVDANFLSDADLQFDVNWPYSNNALGNSESPPYSRDIYAVCSPNDGGYAVDLNDIDAAFDCDISALDAYLHSGTTTTNMTPTADSNHTSSR</sequence>
<dbReference type="STRING" id="27835.A0A0N4YQQ6"/>
<accession>A0A0N4YQQ6</accession>
<organism evidence="3">
    <name type="scientific">Nippostrongylus brasiliensis</name>
    <name type="common">Rat hookworm</name>
    <dbReference type="NCBI Taxonomy" id="27835"/>
    <lineage>
        <taxon>Eukaryota</taxon>
        <taxon>Metazoa</taxon>
        <taxon>Ecdysozoa</taxon>
        <taxon>Nematoda</taxon>
        <taxon>Chromadorea</taxon>
        <taxon>Rhabditida</taxon>
        <taxon>Rhabditina</taxon>
        <taxon>Rhabditomorpha</taxon>
        <taxon>Strongyloidea</taxon>
        <taxon>Heligmosomidae</taxon>
        <taxon>Nippostrongylus</taxon>
    </lineage>
</organism>
<reference evidence="1 2" key="2">
    <citation type="submission" date="2018-11" db="EMBL/GenBank/DDBJ databases">
        <authorList>
            <consortium name="Pathogen Informatics"/>
        </authorList>
    </citation>
    <scope>NUCLEOTIDE SEQUENCE [LARGE SCALE GENOMIC DNA]</scope>
</reference>